<dbReference type="Proteomes" id="UP000485058">
    <property type="component" value="Unassembled WGS sequence"/>
</dbReference>
<comment type="caution">
    <text evidence="1">The sequence shown here is derived from an EMBL/GenBank/DDBJ whole genome shotgun (WGS) entry which is preliminary data.</text>
</comment>
<proteinExistence type="predicted"/>
<protein>
    <submittedName>
        <fullName evidence="1">Uncharacterized protein</fullName>
    </submittedName>
</protein>
<dbReference type="EMBL" id="BLLF01004440">
    <property type="protein sequence ID" value="GFH29619.1"/>
    <property type="molecule type" value="Genomic_DNA"/>
</dbReference>
<organism evidence="1 2">
    <name type="scientific">Haematococcus lacustris</name>
    <name type="common">Green alga</name>
    <name type="synonym">Haematococcus pluvialis</name>
    <dbReference type="NCBI Taxonomy" id="44745"/>
    <lineage>
        <taxon>Eukaryota</taxon>
        <taxon>Viridiplantae</taxon>
        <taxon>Chlorophyta</taxon>
        <taxon>core chlorophytes</taxon>
        <taxon>Chlorophyceae</taxon>
        <taxon>CS clade</taxon>
        <taxon>Chlamydomonadales</taxon>
        <taxon>Haematococcaceae</taxon>
        <taxon>Haematococcus</taxon>
    </lineage>
</organism>
<evidence type="ECO:0000313" key="2">
    <source>
        <dbReference type="Proteomes" id="UP000485058"/>
    </source>
</evidence>
<reference evidence="1 2" key="1">
    <citation type="submission" date="2020-02" db="EMBL/GenBank/DDBJ databases">
        <title>Draft genome sequence of Haematococcus lacustris strain NIES-144.</title>
        <authorList>
            <person name="Morimoto D."/>
            <person name="Nakagawa S."/>
            <person name="Yoshida T."/>
            <person name="Sawayama S."/>
        </authorList>
    </citation>
    <scope>NUCLEOTIDE SEQUENCE [LARGE SCALE GENOMIC DNA]</scope>
    <source>
        <strain evidence="1 2">NIES-144</strain>
    </source>
</reference>
<accession>A0A6A0AA25</accession>
<gene>
    <name evidence="1" type="ORF">HaLaN_28308</name>
</gene>
<name>A0A6A0AA25_HAELA</name>
<sequence>MMVSLPKISVLQRRRPATDCPARSIAPQLLPSCCTPSTALLPCCSAAAHWPAGCGLMTLPGGWTGRGTWSRHATVTDKGREG</sequence>
<dbReference type="AlphaFoldDB" id="A0A6A0AA25"/>
<evidence type="ECO:0000313" key="1">
    <source>
        <dbReference type="EMBL" id="GFH29619.1"/>
    </source>
</evidence>
<keyword evidence="2" id="KW-1185">Reference proteome</keyword>